<accession>A0A0M0GHY7</accession>
<feature type="chain" id="PRO_5038543553" evidence="1">
    <location>
        <begin position="22"/>
        <end position="157"/>
    </location>
</feature>
<sequence>MKKKLLSLIVFSLIILSGCNGDGKVTDSDLALLKTTHPPAVLIDKNTKENLDLVQNIERDVEEMKELYDVAVVKSNGDTLVAYKVKHLQRFHMKKIEKKMTEMLEEKYPDENFVVSSDYKIFIEAVELQEKMKDPDFTDKKAKEKLDKIIELKNEMT</sequence>
<evidence type="ECO:0000256" key="1">
    <source>
        <dbReference type="SAM" id="SignalP"/>
    </source>
</evidence>
<dbReference type="Proteomes" id="UP000037109">
    <property type="component" value="Unassembled WGS sequence"/>
</dbReference>
<gene>
    <name evidence="2" type="ORF">AF332_23015</name>
</gene>
<dbReference type="AlphaFoldDB" id="A0A0M0GHY7"/>
<dbReference type="PROSITE" id="PS51257">
    <property type="entry name" value="PROKAR_LIPOPROTEIN"/>
    <property type="match status" value="1"/>
</dbReference>
<dbReference type="PATRIC" id="fig|1459.3.peg.5075"/>
<comment type="caution">
    <text evidence="2">The sequence shown here is derived from an EMBL/GenBank/DDBJ whole genome shotgun (WGS) entry which is preliminary data.</text>
</comment>
<proteinExistence type="predicted"/>
<evidence type="ECO:0000313" key="2">
    <source>
        <dbReference type="EMBL" id="KON89398.1"/>
    </source>
</evidence>
<dbReference type="Pfam" id="PF09580">
    <property type="entry name" value="Spore_YhcN_YlaJ"/>
    <property type="match status" value="1"/>
</dbReference>
<name>A0A0M0GHY7_SPOGL</name>
<dbReference type="STRING" id="1459.AF332_23015"/>
<organism evidence="2 3">
    <name type="scientific">Sporosarcina globispora</name>
    <name type="common">Bacillus globisporus</name>
    <dbReference type="NCBI Taxonomy" id="1459"/>
    <lineage>
        <taxon>Bacteria</taxon>
        <taxon>Bacillati</taxon>
        <taxon>Bacillota</taxon>
        <taxon>Bacilli</taxon>
        <taxon>Bacillales</taxon>
        <taxon>Caryophanaceae</taxon>
        <taxon>Sporosarcina</taxon>
    </lineage>
</organism>
<dbReference type="RefSeq" id="WP_053436767.1">
    <property type="nucleotide sequence ID" value="NZ_LGUF01000007.1"/>
</dbReference>
<reference evidence="3" key="1">
    <citation type="submission" date="2015-07" db="EMBL/GenBank/DDBJ databases">
        <title>Fjat-10036 dsm4.</title>
        <authorList>
            <person name="Liu B."/>
            <person name="Wang J."/>
            <person name="Zhu Y."/>
            <person name="Liu G."/>
            <person name="Chen Q."/>
            <person name="Chen Z."/>
            <person name="Lan J."/>
            <person name="Che J."/>
            <person name="Ge C."/>
            <person name="Shi H."/>
            <person name="Pan Z."/>
            <person name="Liu X."/>
        </authorList>
    </citation>
    <scope>NUCLEOTIDE SEQUENCE [LARGE SCALE GENOMIC DNA]</scope>
    <source>
        <strain evidence="3">DSM 4</strain>
    </source>
</reference>
<keyword evidence="3" id="KW-1185">Reference proteome</keyword>
<dbReference type="EMBL" id="LGUF01000007">
    <property type="protein sequence ID" value="KON89398.1"/>
    <property type="molecule type" value="Genomic_DNA"/>
</dbReference>
<protein>
    <submittedName>
        <fullName evidence="2">Sporulation protein</fullName>
    </submittedName>
</protein>
<keyword evidence="1" id="KW-0732">Signal</keyword>
<dbReference type="InterPro" id="IPR019076">
    <property type="entry name" value="Spore_lipoprot_YhcN/YlaJ-like"/>
</dbReference>
<evidence type="ECO:0000313" key="3">
    <source>
        <dbReference type="Proteomes" id="UP000037109"/>
    </source>
</evidence>
<feature type="signal peptide" evidence="1">
    <location>
        <begin position="1"/>
        <end position="21"/>
    </location>
</feature>
<dbReference type="OrthoDB" id="2969307at2"/>